<accession>A0ABT7HT35</accession>
<reference evidence="1" key="2">
    <citation type="journal article" date="2023" name="Microorganisms">
        <title>Isolation and Genomic Characteristics of Cat-Borne Campylobacter felis sp. nov. and Sheep-Borne Campylobacter ovis sp. nov.</title>
        <authorList>
            <person name="Wang H."/>
            <person name="Li Y."/>
            <person name="Gu Y."/>
            <person name="Zhou G."/>
            <person name="Chen X."/>
            <person name="Zhang X."/>
            <person name="Shao Z."/>
            <person name="Zhang J."/>
            <person name="Zhang M."/>
        </authorList>
    </citation>
    <scope>NUCLEOTIDE SEQUENCE</scope>
    <source>
        <strain evidence="1">PS10</strain>
    </source>
</reference>
<organism evidence="1 2">
    <name type="scientific">Campylobacter gastrosuis</name>
    <dbReference type="NCBI Taxonomy" id="2974576"/>
    <lineage>
        <taxon>Bacteria</taxon>
        <taxon>Pseudomonadati</taxon>
        <taxon>Campylobacterota</taxon>
        <taxon>Epsilonproteobacteria</taxon>
        <taxon>Campylobacterales</taxon>
        <taxon>Campylobacteraceae</taxon>
        <taxon>Campylobacter</taxon>
    </lineage>
</organism>
<dbReference type="SUPFAM" id="SSF52540">
    <property type="entry name" value="P-loop containing nucleoside triphosphate hydrolases"/>
    <property type="match status" value="1"/>
</dbReference>
<dbReference type="InterPro" id="IPR027417">
    <property type="entry name" value="P-loop_NTPase"/>
</dbReference>
<name>A0ABT7HT35_9BACT</name>
<sequence length="360" mass="41111">MVEILYQMPLKNIKFIDRKVKITADKTLIIGASGSGKTALVCEFLSRFKTNERLYIDLSDLRVDEILGSLGKFLKSHDEIRAVCVEGVKTQSEIEILKNQVKNEFLIITTQNKTLNFSPFSTIFLGYLDYEEFILFFKKNLDESMLFSHFLAHGVSLKSAFIDASFNAEILQNELKSKLSFLNLSIIKECANFVSLNVSAFEIFKALKQKMKISKNSVYSGFNELCELGYILNVPKFSEHGAKNRLFFANFALKNALSLKKDFTQSFKNAVFCELLKLNSEIFYTKELDFYLPKRGLGVLCLPFLDAKIALLKFQKLHANFKALNITKIQIISVSNADFKAFEGIRCEVVPFYRWALAID</sequence>
<proteinExistence type="predicted"/>
<dbReference type="Proteomes" id="UP001173801">
    <property type="component" value="Unassembled WGS sequence"/>
</dbReference>
<dbReference type="EMBL" id="JANURM010000020">
    <property type="protein sequence ID" value="MDL0089778.1"/>
    <property type="molecule type" value="Genomic_DNA"/>
</dbReference>
<comment type="caution">
    <text evidence="1">The sequence shown here is derived from an EMBL/GenBank/DDBJ whole genome shotgun (WGS) entry which is preliminary data.</text>
</comment>
<protein>
    <submittedName>
        <fullName evidence="1">ATP-binding protein</fullName>
    </submittedName>
</protein>
<keyword evidence="1" id="KW-0067">ATP-binding</keyword>
<keyword evidence="2" id="KW-1185">Reference proteome</keyword>
<dbReference type="RefSeq" id="WP_284938514.1">
    <property type="nucleotide sequence ID" value="NZ_JANURM010000020.1"/>
</dbReference>
<evidence type="ECO:0000313" key="1">
    <source>
        <dbReference type="EMBL" id="MDL0089778.1"/>
    </source>
</evidence>
<keyword evidence="1" id="KW-0547">Nucleotide-binding</keyword>
<evidence type="ECO:0000313" key="2">
    <source>
        <dbReference type="Proteomes" id="UP001173801"/>
    </source>
</evidence>
<reference evidence="1" key="1">
    <citation type="submission" date="2022-08" db="EMBL/GenBank/DDBJ databases">
        <authorList>
            <person name="Wang H."/>
        </authorList>
    </citation>
    <scope>NUCLEOTIDE SEQUENCE</scope>
    <source>
        <strain evidence="1">PS10</strain>
    </source>
</reference>
<gene>
    <name evidence="1" type="ORF">NYG85_10445</name>
</gene>
<dbReference type="GO" id="GO:0005524">
    <property type="term" value="F:ATP binding"/>
    <property type="evidence" value="ECO:0007669"/>
    <property type="project" value="UniProtKB-KW"/>
</dbReference>